<evidence type="ECO:0000259" key="2">
    <source>
        <dbReference type="PROSITE" id="PS51005"/>
    </source>
</evidence>
<dbReference type="GO" id="GO:0003677">
    <property type="term" value="F:DNA binding"/>
    <property type="evidence" value="ECO:0007669"/>
    <property type="project" value="InterPro"/>
</dbReference>
<dbReference type="PANTHER" id="PTHR31719:SF213">
    <property type="entry name" value="NAC DOMAIN-CONTAINING PROTEIN"/>
    <property type="match status" value="1"/>
</dbReference>
<feature type="region of interest" description="Disordered" evidence="1">
    <location>
        <begin position="326"/>
        <end position="357"/>
    </location>
</feature>
<dbReference type="Pfam" id="PF02365">
    <property type="entry name" value="NAM"/>
    <property type="match status" value="1"/>
</dbReference>
<evidence type="ECO:0000313" key="3">
    <source>
        <dbReference type="EMBL" id="KAG6626749.1"/>
    </source>
</evidence>
<dbReference type="InterPro" id="IPR003441">
    <property type="entry name" value="NAC-dom"/>
</dbReference>
<dbReference type="PROSITE" id="PS51005">
    <property type="entry name" value="NAC"/>
    <property type="match status" value="1"/>
</dbReference>
<dbReference type="GO" id="GO:0006355">
    <property type="term" value="P:regulation of DNA-templated transcription"/>
    <property type="evidence" value="ECO:0007669"/>
    <property type="project" value="InterPro"/>
</dbReference>
<protein>
    <recommendedName>
        <fullName evidence="2">NAC domain-containing protein</fullName>
    </recommendedName>
</protein>
<evidence type="ECO:0000313" key="5">
    <source>
        <dbReference type="Proteomes" id="UP000811609"/>
    </source>
</evidence>
<sequence length="376" mass="41976">MFPPAATALGELPFDCTHKELVYSILKMTRSHLPQNVIEANPFLLEPSNLPEVWYFIPSEENKGTNDFGFWKAKGVACKIYSDAMITGWRTTFEFFEDHAPEHKTNWMIQEYRIVQGEPYEGSKAQEVGSLCRFFGRCEQSQNCKRQQKPAGTDIASENRIHPTKSVVADNFTGKGSTSKPQVSADDDTSRLNLADIFPDHWPDYPSRDDGLGLWDLDNPALSSSSENSGCTSMSSDAYFDSDAFLKILEPVKNQEDVDCKWSVSASVKADEGFISLPTSGSLVRSGRKTLAPEENIKTDWSIPKSAARGRDLDSNNLKHASRNLRTNFRNEGPSSRSHNVSQSSNSRTAAPSGEKADAASKKKFKKYLCYLCFFM</sequence>
<dbReference type="Proteomes" id="UP000811609">
    <property type="component" value="Chromosome 15"/>
</dbReference>
<keyword evidence="5" id="KW-1185">Reference proteome</keyword>
<feature type="domain" description="NAC" evidence="2">
    <location>
        <begin position="8"/>
        <end position="137"/>
    </location>
</feature>
<dbReference type="EMBL" id="CM031823">
    <property type="protein sequence ID" value="KAG6626749.1"/>
    <property type="molecule type" value="Genomic_DNA"/>
</dbReference>
<accession>A0A8T1N518</accession>
<comment type="caution">
    <text evidence="3">The sequence shown here is derived from an EMBL/GenBank/DDBJ whole genome shotgun (WGS) entry which is preliminary data.</text>
</comment>
<gene>
    <name evidence="3" type="ORF">CIPAW_15G073300</name>
    <name evidence="4" type="ORF">I3842_15G070000</name>
</gene>
<reference evidence="4" key="2">
    <citation type="submission" date="2021-01" db="EMBL/GenBank/DDBJ databases">
        <authorList>
            <person name="Lovell J.T."/>
            <person name="Bentley N."/>
            <person name="Bhattarai G."/>
            <person name="Jenkins J.W."/>
            <person name="Sreedasyam A."/>
            <person name="Alarcon Y."/>
            <person name="Bock C."/>
            <person name="Boston L."/>
            <person name="Carlson J."/>
            <person name="Cervantes K."/>
            <person name="Clermont K."/>
            <person name="Krom N."/>
            <person name="Kubenka K."/>
            <person name="Mamidi S."/>
            <person name="Mattison C."/>
            <person name="Monteros M."/>
            <person name="Pisani C."/>
            <person name="Plott C."/>
            <person name="Rajasekar S."/>
            <person name="Rhein H.S."/>
            <person name="Rohla C."/>
            <person name="Song M."/>
            <person name="Hilaire R.S."/>
            <person name="Shu S."/>
            <person name="Wells L."/>
            <person name="Wang X."/>
            <person name="Webber J."/>
            <person name="Heerema R.J."/>
            <person name="Klein P."/>
            <person name="Conner P."/>
            <person name="Grauke L."/>
            <person name="Grimwood J."/>
            <person name="Schmutz J."/>
            <person name="Randall J.J."/>
        </authorList>
    </citation>
    <scope>NUCLEOTIDE SEQUENCE</scope>
    <source>
        <tissue evidence="4">Leaf</tissue>
    </source>
</reference>
<dbReference type="PANTHER" id="PTHR31719">
    <property type="entry name" value="NAC TRANSCRIPTION FACTOR 56"/>
    <property type="match status" value="1"/>
</dbReference>
<dbReference type="EMBL" id="CM031839">
    <property type="protein sequence ID" value="KAG6674886.1"/>
    <property type="molecule type" value="Genomic_DNA"/>
</dbReference>
<dbReference type="EMBL" id="CM031839">
    <property type="protein sequence ID" value="KAG6674887.1"/>
    <property type="molecule type" value="Genomic_DNA"/>
</dbReference>
<feature type="compositionally biased region" description="Low complexity" evidence="1">
    <location>
        <begin position="335"/>
        <end position="348"/>
    </location>
</feature>
<reference evidence="3" key="1">
    <citation type="submission" date="2020-12" db="EMBL/GenBank/DDBJ databases">
        <title>WGS assembly of Carya illinoinensis cv. Pawnee.</title>
        <authorList>
            <person name="Platts A."/>
            <person name="Shu S."/>
            <person name="Wright S."/>
            <person name="Barry K."/>
            <person name="Edger P."/>
            <person name="Pires J.C."/>
            <person name="Schmutz J."/>
        </authorList>
    </citation>
    <scope>NUCLEOTIDE SEQUENCE</scope>
    <source>
        <tissue evidence="3">Leaf</tissue>
    </source>
</reference>
<organism evidence="3 5">
    <name type="scientific">Carya illinoinensis</name>
    <name type="common">Pecan</name>
    <dbReference type="NCBI Taxonomy" id="32201"/>
    <lineage>
        <taxon>Eukaryota</taxon>
        <taxon>Viridiplantae</taxon>
        <taxon>Streptophyta</taxon>
        <taxon>Embryophyta</taxon>
        <taxon>Tracheophyta</taxon>
        <taxon>Spermatophyta</taxon>
        <taxon>Magnoliopsida</taxon>
        <taxon>eudicotyledons</taxon>
        <taxon>Gunneridae</taxon>
        <taxon>Pentapetalae</taxon>
        <taxon>rosids</taxon>
        <taxon>fabids</taxon>
        <taxon>Fagales</taxon>
        <taxon>Juglandaceae</taxon>
        <taxon>Carya</taxon>
    </lineage>
</organism>
<feature type="region of interest" description="Disordered" evidence="1">
    <location>
        <begin position="166"/>
        <end position="188"/>
    </location>
</feature>
<evidence type="ECO:0000256" key="1">
    <source>
        <dbReference type="SAM" id="MobiDB-lite"/>
    </source>
</evidence>
<name>A0A8T1N518_CARIL</name>
<dbReference type="Proteomes" id="UP000811246">
    <property type="component" value="Chromosome 15"/>
</dbReference>
<dbReference type="AlphaFoldDB" id="A0A8T1N518"/>
<proteinExistence type="predicted"/>
<evidence type="ECO:0000313" key="4">
    <source>
        <dbReference type="EMBL" id="KAG6674886.1"/>
    </source>
</evidence>